<dbReference type="PANTHER" id="PTHR32089:SF119">
    <property type="entry name" value="METHYL-ACCEPTING CHEMOTAXIS PROTEIN CTPL"/>
    <property type="match status" value="1"/>
</dbReference>
<dbReference type="Pfam" id="PF22673">
    <property type="entry name" value="MCP-like_PDC_1"/>
    <property type="match status" value="1"/>
</dbReference>
<dbReference type="CDD" id="cd11386">
    <property type="entry name" value="MCP_signal"/>
    <property type="match status" value="1"/>
</dbReference>
<evidence type="ECO:0000256" key="5">
    <source>
        <dbReference type="ARBA" id="ARBA00023224"/>
    </source>
</evidence>
<dbReference type="CDD" id="cd12913">
    <property type="entry name" value="PDC1_MCP_like"/>
    <property type="match status" value="1"/>
</dbReference>
<evidence type="ECO:0000256" key="1">
    <source>
        <dbReference type="ARBA" id="ARBA00004141"/>
    </source>
</evidence>
<comment type="similarity">
    <text evidence="6">Belongs to the methyl-accepting chemotaxis (MCP) protein family.</text>
</comment>
<gene>
    <name evidence="11" type="ORF">GCM10011357_14420</name>
</gene>
<dbReference type="SUPFAM" id="SSF58104">
    <property type="entry name" value="Methyl-accepting chemotaxis protein (MCP) signaling domain"/>
    <property type="match status" value="1"/>
</dbReference>
<evidence type="ECO:0000256" key="4">
    <source>
        <dbReference type="ARBA" id="ARBA00023136"/>
    </source>
</evidence>
<evidence type="ECO:0000313" key="12">
    <source>
        <dbReference type="Proteomes" id="UP000614272"/>
    </source>
</evidence>
<dbReference type="RefSeq" id="WP_099034833.1">
    <property type="nucleotide sequence ID" value="NZ_BMGJ01000004.1"/>
</dbReference>
<dbReference type="Gene3D" id="1.10.287.950">
    <property type="entry name" value="Methyl-accepting chemotaxis protein"/>
    <property type="match status" value="1"/>
</dbReference>
<organism evidence="11 12">
    <name type="scientific">Lacimicrobium alkaliphilum</name>
    <dbReference type="NCBI Taxonomy" id="1526571"/>
    <lineage>
        <taxon>Bacteria</taxon>
        <taxon>Pseudomonadati</taxon>
        <taxon>Pseudomonadota</taxon>
        <taxon>Gammaproteobacteria</taxon>
        <taxon>Alteromonadales</taxon>
        <taxon>Alteromonadaceae</taxon>
        <taxon>Lacimicrobium</taxon>
    </lineage>
</organism>
<protein>
    <submittedName>
        <fullName evidence="11">Chemotaxis transducer</fullName>
    </submittedName>
</protein>
<keyword evidence="5 7" id="KW-0807">Transducer</keyword>
<keyword evidence="2 8" id="KW-0812">Transmembrane</keyword>
<keyword evidence="12" id="KW-1185">Reference proteome</keyword>
<evidence type="ECO:0000259" key="10">
    <source>
        <dbReference type="PROSITE" id="PS50885"/>
    </source>
</evidence>
<feature type="transmembrane region" description="Helical" evidence="8">
    <location>
        <begin position="12"/>
        <end position="33"/>
    </location>
</feature>
<name>A0ABQ1R6Q6_9ALTE</name>
<dbReference type="Pfam" id="PF00015">
    <property type="entry name" value="MCPsignal"/>
    <property type="match status" value="1"/>
</dbReference>
<evidence type="ECO:0000256" key="8">
    <source>
        <dbReference type="SAM" id="Phobius"/>
    </source>
</evidence>
<evidence type="ECO:0000256" key="2">
    <source>
        <dbReference type="ARBA" id="ARBA00022692"/>
    </source>
</evidence>
<comment type="caution">
    <text evidence="11">The sequence shown here is derived from an EMBL/GenBank/DDBJ whole genome shotgun (WGS) entry which is preliminary data.</text>
</comment>
<accession>A0ABQ1R6Q6</accession>
<keyword evidence="4 8" id="KW-0472">Membrane</keyword>
<dbReference type="InterPro" id="IPR003660">
    <property type="entry name" value="HAMP_dom"/>
</dbReference>
<proteinExistence type="inferred from homology"/>
<dbReference type="Gene3D" id="3.30.450.20">
    <property type="entry name" value="PAS domain"/>
    <property type="match status" value="1"/>
</dbReference>
<keyword evidence="3 8" id="KW-1133">Transmembrane helix</keyword>
<evidence type="ECO:0000256" key="6">
    <source>
        <dbReference type="ARBA" id="ARBA00029447"/>
    </source>
</evidence>
<feature type="domain" description="Methyl-accepting transducer" evidence="9">
    <location>
        <begin position="430"/>
        <end position="666"/>
    </location>
</feature>
<evidence type="ECO:0000256" key="7">
    <source>
        <dbReference type="PROSITE-ProRule" id="PRU00284"/>
    </source>
</evidence>
<comment type="subcellular location">
    <subcellularLocation>
        <location evidence="1">Membrane</location>
        <topology evidence="1">Multi-pass membrane protein</topology>
    </subcellularLocation>
</comment>
<dbReference type="InterPro" id="IPR004089">
    <property type="entry name" value="MCPsignal_dom"/>
</dbReference>
<dbReference type="PANTHER" id="PTHR32089">
    <property type="entry name" value="METHYL-ACCEPTING CHEMOTAXIS PROTEIN MCPB"/>
    <property type="match status" value="1"/>
</dbReference>
<evidence type="ECO:0000313" key="11">
    <source>
        <dbReference type="EMBL" id="GGD60281.1"/>
    </source>
</evidence>
<dbReference type="Pfam" id="PF00672">
    <property type="entry name" value="HAMP"/>
    <property type="match status" value="1"/>
</dbReference>
<dbReference type="PROSITE" id="PS50885">
    <property type="entry name" value="HAMP"/>
    <property type="match status" value="1"/>
</dbReference>
<evidence type="ECO:0000256" key="3">
    <source>
        <dbReference type="ARBA" id="ARBA00022989"/>
    </source>
</evidence>
<dbReference type="CDD" id="cd06225">
    <property type="entry name" value="HAMP"/>
    <property type="match status" value="1"/>
</dbReference>
<dbReference type="Proteomes" id="UP000614272">
    <property type="component" value="Unassembled WGS sequence"/>
</dbReference>
<dbReference type="EMBL" id="BMGJ01000004">
    <property type="protein sequence ID" value="GGD60281.1"/>
    <property type="molecule type" value="Genomic_DNA"/>
</dbReference>
<reference evidence="12" key="1">
    <citation type="journal article" date="2019" name="Int. J. Syst. Evol. Microbiol.">
        <title>The Global Catalogue of Microorganisms (GCM) 10K type strain sequencing project: providing services to taxonomists for standard genome sequencing and annotation.</title>
        <authorList>
            <consortium name="The Broad Institute Genomics Platform"/>
            <consortium name="The Broad Institute Genome Sequencing Center for Infectious Disease"/>
            <person name="Wu L."/>
            <person name="Ma J."/>
        </authorList>
    </citation>
    <scope>NUCLEOTIDE SEQUENCE [LARGE SCALE GENOMIC DNA]</scope>
    <source>
        <strain evidence="12">CGMCC 1.12923</strain>
    </source>
</reference>
<dbReference type="PROSITE" id="PS50111">
    <property type="entry name" value="CHEMOTAXIS_TRANSDUC_2"/>
    <property type="match status" value="1"/>
</dbReference>
<dbReference type="SMART" id="SM00304">
    <property type="entry name" value="HAMP"/>
    <property type="match status" value="1"/>
</dbReference>
<feature type="transmembrane region" description="Helical" evidence="8">
    <location>
        <begin position="347"/>
        <end position="370"/>
    </location>
</feature>
<evidence type="ECO:0000259" key="9">
    <source>
        <dbReference type="PROSITE" id="PS50111"/>
    </source>
</evidence>
<sequence>MNNMSIQQRFALWAGISLFAVVIGSAVVGIWQFSVTKERLAAQSEQVIRAQVEDYLKTMSQEIALSMSGNLAQGLNKAQSLANSMATLSRYEIDDKRSLALDTLAEVLLDNPDFLGTYVNFEPDTFNQNDADFSDTRGSDGDGRFIPYVTHQSQGNVLVENLEGFLDQSRDNNGVRIGEYYLCSKDSGRSCIIDPYLYPIDGVETLLTSLVAPIKQQGRFIGIAGVDISAAFIQQLTIDSADSLYRGNSEVVLLSPRGIISGHSANADVVGRNTSALSGSVSRNIERSVNNQEIVVSMQGDNVEVVTPFAVAGLPEKWIVAISVPTQLVMQAVSEQNQLLDSAQGSFFGFMLMAGLVLAAAGIIVIWVVSRSSIRPLLNMTELVSSIAEGEGDLTRTIDIKRKDETGELAGYLNIFIGNLRQMIRQMVQVGDQVSQLAKQSNNICESTAGQVSHQQVLIEQVVTAITQMSSTAQEVASSASNVADAATRADDAAQKGNEMMQSTTASISKVAKSSEQAKIAMNELEQNSESIISILSVIQAIAEQTNLLALNAAIEAARAGEQGRGFAVVADEVRALASRTHDATGDIQAKLSTLQAGSRQAAGLMSESAEMVTATVEQASHSEAALAEIKQAIGEIKEMTFQIATATEEQSAVCEDVTKNITEISLVATETAEGAQQLDKVGSELDGAASSLNKQLSAFKV</sequence>
<feature type="domain" description="HAMP" evidence="10">
    <location>
        <begin position="371"/>
        <end position="425"/>
    </location>
</feature>
<dbReference type="SMART" id="SM00283">
    <property type="entry name" value="MA"/>
    <property type="match status" value="1"/>
</dbReference>